<proteinExistence type="predicted"/>
<comment type="caution">
    <text evidence="1">The sequence shown here is derived from an EMBL/GenBank/DDBJ whole genome shotgun (WGS) entry which is preliminary data.</text>
</comment>
<dbReference type="AlphaFoldDB" id="A0AAJ0HC91"/>
<keyword evidence="2" id="KW-1185">Reference proteome</keyword>
<sequence>MLPPSLKLNALIGPDPPEAVSLPRVLDCRDSTPQITHHPPPNKTFACTFEPKHRGFPLRCLDRLRSVQGHDWASGFHLHRLTPPKMREHCIMKPRGNPMRQITWCLLLAKGWVVLATRVGQLTKSAQTAGAAQRWIYRRFPFALGRHLRPQKWVDPPFAWRGFSNSVYMYRWLQYRDADSAVNLHPSRPAAASQLGCQALISAYLVSYTRVPVSI</sequence>
<gene>
    <name evidence="1" type="ORF">B0T25DRAFT_291375</name>
</gene>
<evidence type="ECO:0000313" key="1">
    <source>
        <dbReference type="EMBL" id="KAK3346942.1"/>
    </source>
</evidence>
<organism evidence="1 2">
    <name type="scientific">Lasiosphaeria hispida</name>
    <dbReference type="NCBI Taxonomy" id="260671"/>
    <lineage>
        <taxon>Eukaryota</taxon>
        <taxon>Fungi</taxon>
        <taxon>Dikarya</taxon>
        <taxon>Ascomycota</taxon>
        <taxon>Pezizomycotina</taxon>
        <taxon>Sordariomycetes</taxon>
        <taxon>Sordariomycetidae</taxon>
        <taxon>Sordariales</taxon>
        <taxon>Lasiosphaeriaceae</taxon>
        <taxon>Lasiosphaeria</taxon>
    </lineage>
</organism>
<dbReference type="EMBL" id="JAUIQD010000006">
    <property type="protein sequence ID" value="KAK3346942.1"/>
    <property type="molecule type" value="Genomic_DNA"/>
</dbReference>
<reference evidence="1" key="1">
    <citation type="journal article" date="2023" name="Mol. Phylogenet. Evol.">
        <title>Genome-scale phylogeny and comparative genomics of the fungal order Sordariales.</title>
        <authorList>
            <person name="Hensen N."/>
            <person name="Bonometti L."/>
            <person name="Westerberg I."/>
            <person name="Brannstrom I.O."/>
            <person name="Guillou S."/>
            <person name="Cros-Aarteil S."/>
            <person name="Calhoun S."/>
            <person name="Haridas S."/>
            <person name="Kuo A."/>
            <person name="Mondo S."/>
            <person name="Pangilinan J."/>
            <person name="Riley R."/>
            <person name="LaButti K."/>
            <person name="Andreopoulos B."/>
            <person name="Lipzen A."/>
            <person name="Chen C."/>
            <person name="Yan M."/>
            <person name="Daum C."/>
            <person name="Ng V."/>
            <person name="Clum A."/>
            <person name="Steindorff A."/>
            <person name="Ohm R.A."/>
            <person name="Martin F."/>
            <person name="Silar P."/>
            <person name="Natvig D.O."/>
            <person name="Lalanne C."/>
            <person name="Gautier V."/>
            <person name="Ament-Velasquez S.L."/>
            <person name="Kruys A."/>
            <person name="Hutchinson M.I."/>
            <person name="Powell A.J."/>
            <person name="Barry K."/>
            <person name="Miller A.N."/>
            <person name="Grigoriev I.V."/>
            <person name="Debuchy R."/>
            <person name="Gladieux P."/>
            <person name="Hiltunen Thoren M."/>
            <person name="Johannesson H."/>
        </authorList>
    </citation>
    <scope>NUCLEOTIDE SEQUENCE</scope>
    <source>
        <strain evidence="1">CBS 955.72</strain>
    </source>
</reference>
<name>A0AAJ0HC91_9PEZI</name>
<accession>A0AAJ0HC91</accession>
<dbReference type="Proteomes" id="UP001275084">
    <property type="component" value="Unassembled WGS sequence"/>
</dbReference>
<evidence type="ECO:0000313" key="2">
    <source>
        <dbReference type="Proteomes" id="UP001275084"/>
    </source>
</evidence>
<reference evidence="1" key="2">
    <citation type="submission" date="2023-06" db="EMBL/GenBank/DDBJ databases">
        <authorList>
            <consortium name="Lawrence Berkeley National Laboratory"/>
            <person name="Haridas S."/>
            <person name="Hensen N."/>
            <person name="Bonometti L."/>
            <person name="Westerberg I."/>
            <person name="Brannstrom I.O."/>
            <person name="Guillou S."/>
            <person name="Cros-Aarteil S."/>
            <person name="Calhoun S."/>
            <person name="Kuo A."/>
            <person name="Mondo S."/>
            <person name="Pangilinan J."/>
            <person name="Riley R."/>
            <person name="Labutti K."/>
            <person name="Andreopoulos B."/>
            <person name="Lipzen A."/>
            <person name="Chen C."/>
            <person name="Yanf M."/>
            <person name="Daum C."/>
            <person name="Ng V."/>
            <person name="Clum A."/>
            <person name="Steindorff A."/>
            <person name="Ohm R."/>
            <person name="Martin F."/>
            <person name="Silar P."/>
            <person name="Natvig D."/>
            <person name="Lalanne C."/>
            <person name="Gautier V."/>
            <person name="Ament-Velasquez S.L."/>
            <person name="Kruys A."/>
            <person name="Hutchinson M.I."/>
            <person name="Powell A.J."/>
            <person name="Barry K."/>
            <person name="Miller A.N."/>
            <person name="Grigoriev I.V."/>
            <person name="Debuchy R."/>
            <person name="Gladieux P."/>
            <person name="Thoren M.H."/>
            <person name="Johannesson H."/>
        </authorList>
    </citation>
    <scope>NUCLEOTIDE SEQUENCE</scope>
    <source>
        <strain evidence="1">CBS 955.72</strain>
    </source>
</reference>
<protein>
    <submittedName>
        <fullName evidence="1">Uncharacterized protein</fullName>
    </submittedName>
</protein>